<protein>
    <recommendedName>
        <fullName evidence="6">NADH:ubiquinone oxidoreductase intermediate-associated protein 30 domain-containing protein</fullName>
    </recommendedName>
</protein>
<evidence type="ECO:0000256" key="2">
    <source>
        <dbReference type="ARBA" id="ARBA00007884"/>
    </source>
</evidence>
<comment type="caution">
    <text evidence="7">The sequence shown here is derived from an EMBL/GenBank/DDBJ whole genome shotgun (WGS) entry which is preliminary data.</text>
</comment>
<dbReference type="Pfam" id="PF08547">
    <property type="entry name" value="CIA30"/>
    <property type="match status" value="1"/>
</dbReference>
<dbReference type="PANTHER" id="PTHR13194">
    <property type="entry name" value="COMPLEX I INTERMEDIATE-ASSOCIATED PROTEIN 30"/>
    <property type="match status" value="1"/>
</dbReference>
<evidence type="ECO:0000313" key="7">
    <source>
        <dbReference type="EMBL" id="KAA0155270.1"/>
    </source>
</evidence>
<dbReference type="InterPro" id="IPR008979">
    <property type="entry name" value="Galactose-bd-like_sf"/>
</dbReference>
<dbReference type="GO" id="GO:0032981">
    <property type="term" value="P:mitochondrial respiratory chain complex I assembly"/>
    <property type="evidence" value="ECO:0007669"/>
    <property type="project" value="TreeGrafter"/>
</dbReference>
<dbReference type="PANTHER" id="PTHR13194:SF18">
    <property type="entry name" value="COMPLEX I INTERMEDIATE-ASSOCIATED PROTEIN 30, MITOCHONDRIAL"/>
    <property type="match status" value="1"/>
</dbReference>
<dbReference type="EMBL" id="VLTL01000183">
    <property type="protein sequence ID" value="KAA0155270.1"/>
    <property type="molecule type" value="Genomic_DNA"/>
</dbReference>
<dbReference type="SUPFAM" id="SSF49785">
    <property type="entry name" value="Galactose-binding domain-like"/>
    <property type="match status" value="1"/>
</dbReference>
<reference evidence="7 8" key="1">
    <citation type="submission" date="2019-07" db="EMBL/GenBank/DDBJ databases">
        <title>Genomes of Cafeteria roenbergensis.</title>
        <authorList>
            <person name="Fischer M.G."/>
            <person name="Hackl T."/>
            <person name="Roman M."/>
        </authorList>
    </citation>
    <scope>NUCLEOTIDE SEQUENCE [LARGE SCALE GENOMIC DNA]</scope>
    <source>
        <strain evidence="7 8">RCC970-E3</strain>
    </source>
</reference>
<comment type="subcellular location">
    <subcellularLocation>
        <location evidence="1">Mitochondrion</location>
    </subcellularLocation>
</comment>
<evidence type="ECO:0000256" key="4">
    <source>
        <dbReference type="ARBA" id="ARBA00023186"/>
    </source>
</evidence>
<evidence type="ECO:0000313" key="8">
    <source>
        <dbReference type="Proteomes" id="UP000324907"/>
    </source>
</evidence>
<feature type="compositionally biased region" description="Basic and acidic residues" evidence="5">
    <location>
        <begin position="285"/>
        <end position="313"/>
    </location>
</feature>
<proteinExistence type="inferred from homology"/>
<keyword evidence="4" id="KW-0143">Chaperone</keyword>
<dbReference type="InterPro" id="IPR013857">
    <property type="entry name" value="NADH-UbQ_OxRdtase-assoc_prot30"/>
</dbReference>
<comment type="similarity">
    <text evidence="2">Belongs to the CIA30 family.</text>
</comment>
<sequence length="320" mass="35671">MLMGDPSARVAMPSATGVTVPMYAFRNEEEAARYLITTDELFGGKSRATMRVKQYKHFMAGVFEGVVDWTSEDRESRGGFCNVRLRERKPVREDDEEMMATEGVQLRVKTDGRPFLLNFQCRDTTDEDVWQAEVRTAPFRWETLALPWSGFAHVSRGLVREVQMNLEPHKIDGFGLTVADGRNGPFRCEVQHVVALGEWRDEVWGAPSRAASAVMTEEEAWARSQGSGGRVAAPGSGQGQGQGQQQQPRGGGVRASVESKLDELRGPTAGQTADGRRVTPYTMTDDQRSQWRNSRDRAGRRRIMDEFLQREGKPGGVADS</sequence>
<evidence type="ECO:0000259" key="6">
    <source>
        <dbReference type="Pfam" id="PF08547"/>
    </source>
</evidence>
<name>A0A5A8CSW4_CAFRO</name>
<feature type="domain" description="NADH:ubiquinone oxidoreductase intermediate-associated protein 30" evidence="6">
    <location>
        <begin position="24"/>
        <end position="190"/>
    </location>
</feature>
<dbReference type="GO" id="GO:0006120">
    <property type="term" value="P:mitochondrial electron transport, NADH to ubiquinone"/>
    <property type="evidence" value="ECO:0007669"/>
    <property type="project" value="TreeGrafter"/>
</dbReference>
<dbReference type="InterPro" id="IPR039131">
    <property type="entry name" value="NDUFAF1"/>
</dbReference>
<keyword evidence="3" id="KW-0496">Mitochondrion</keyword>
<accession>A0A5A8CSW4</accession>
<dbReference type="Proteomes" id="UP000324907">
    <property type="component" value="Unassembled WGS sequence"/>
</dbReference>
<feature type="region of interest" description="Disordered" evidence="5">
    <location>
        <begin position="217"/>
        <end position="320"/>
    </location>
</feature>
<dbReference type="AlphaFoldDB" id="A0A5A8CSW4"/>
<evidence type="ECO:0000256" key="3">
    <source>
        <dbReference type="ARBA" id="ARBA00023128"/>
    </source>
</evidence>
<organism evidence="7 8">
    <name type="scientific">Cafeteria roenbergensis</name>
    <name type="common">Marine flagellate</name>
    <dbReference type="NCBI Taxonomy" id="33653"/>
    <lineage>
        <taxon>Eukaryota</taxon>
        <taxon>Sar</taxon>
        <taxon>Stramenopiles</taxon>
        <taxon>Bigyra</taxon>
        <taxon>Opalozoa</taxon>
        <taxon>Bicosoecida</taxon>
        <taxon>Cafeteriaceae</taxon>
        <taxon>Cafeteria</taxon>
    </lineage>
</organism>
<gene>
    <name evidence="7" type="ORF">FNF28_06737</name>
</gene>
<dbReference type="GO" id="GO:0051082">
    <property type="term" value="F:unfolded protein binding"/>
    <property type="evidence" value="ECO:0007669"/>
    <property type="project" value="TreeGrafter"/>
</dbReference>
<evidence type="ECO:0000256" key="1">
    <source>
        <dbReference type="ARBA" id="ARBA00004173"/>
    </source>
</evidence>
<dbReference type="GO" id="GO:0005739">
    <property type="term" value="C:mitochondrion"/>
    <property type="evidence" value="ECO:0007669"/>
    <property type="project" value="UniProtKB-SubCell"/>
</dbReference>
<evidence type="ECO:0000256" key="5">
    <source>
        <dbReference type="SAM" id="MobiDB-lite"/>
    </source>
</evidence>